<evidence type="ECO:0000313" key="3">
    <source>
        <dbReference type="Proteomes" id="UP000239415"/>
    </source>
</evidence>
<organism evidence="2 3">
    <name type="scientific">Actinoplanes italicus</name>
    <dbReference type="NCBI Taxonomy" id="113567"/>
    <lineage>
        <taxon>Bacteria</taxon>
        <taxon>Bacillati</taxon>
        <taxon>Actinomycetota</taxon>
        <taxon>Actinomycetes</taxon>
        <taxon>Micromonosporales</taxon>
        <taxon>Micromonosporaceae</taxon>
        <taxon>Actinoplanes</taxon>
    </lineage>
</organism>
<evidence type="ECO:0000256" key="1">
    <source>
        <dbReference type="SAM" id="Phobius"/>
    </source>
</evidence>
<feature type="transmembrane region" description="Helical" evidence="1">
    <location>
        <begin position="12"/>
        <end position="37"/>
    </location>
</feature>
<keyword evidence="1" id="KW-1133">Transmembrane helix</keyword>
<keyword evidence="1" id="KW-0472">Membrane</keyword>
<protein>
    <submittedName>
        <fullName evidence="2">Uncharacterized protein</fullName>
    </submittedName>
</protein>
<comment type="caution">
    <text evidence="2">The sequence shown here is derived from an EMBL/GenBank/DDBJ whole genome shotgun (WGS) entry which is preliminary data.</text>
</comment>
<name>A0A2T0K1C1_9ACTN</name>
<gene>
    <name evidence="2" type="ORF">CLV67_119164</name>
</gene>
<feature type="transmembrane region" description="Helical" evidence="1">
    <location>
        <begin position="63"/>
        <end position="84"/>
    </location>
</feature>
<dbReference type="Proteomes" id="UP000239415">
    <property type="component" value="Unassembled WGS sequence"/>
</dbReference>
<dbReference type="AlphaFoldDB" id="A0A2T0K1C1"/>
<reference evidence="2 3" key="1">
    <citation type="submission" date="2018-03" db="EMBL/GenBank/DDBJ databases">
        <title>Genomic Encyclopedia of Archaeal and Bacterial Type Strains, Phase II (KMG-II): from individual species to whole genera.</title>
        <authorList>
            <person name="Goeker M."/>
        </authorList>
    </citation>
    <scope>NUCLEOTIDE SEQUENCE [LARGE SCALE GENOMIC DNA]</scope>
    <source>
        <strain evidence="2 3">DSM 43146</strain>
    </source>
</reference>
<proteinExistence type="predicted"/>
<dbReference type="EMBL" id="PVMZ01000019">
    <property type="protein sequence ID" value="PRX16583.1"/>
    <property type="molecule type" value="Genomic_DNA"/>
</dbReference>
<keyword evidence="3" id="KW-1185">Reference proteome</keyword>
<keyword evidence="1" id="KW-0812">Transmembrane</keyword>
<sequence>MIVKWGTVRRVAVLNAVVVAVWLVVGVAGALGTWLWWLVAALPMAALVAGPFARYRISEGRTWPTWVGFVPVLVLLLTALAVPLQLRAARRDRRAAASLLI</sequence>
<evidence type="ECO:0000313" key="2">
    <source>
        <dbReference type="EMBL" id="PRX16583.1"/>
    </source>
</evidence>
<accession>A0A2T0K1C1</accession>